<reference evidence="4 5" key="1">
    <citation type="submission" date="2018-10" db="EMBL/GenBank/DDBJ databases">
        <title>Genomic Encyclopedia of Type Strains, Phase IV (KMG-IV): sequencing the most valuable type-strain genomes for metagenomic binning, comparative biology and taxonomic classification.</title>
        <authorList>
            <person name="Goeker M."/>
        </authorList>
    </citation>
    <scope>NUCLEOTIDE SEQUENCE [LARGE SCALE GENOMIC DNA]</scope>
    <source>
        <strain evidence="4 5">DSM 23841</strain>
    </source>
</reference>
<feature type="domain" description="Transglycosylase SLT" evidence="3">
    <location>
        <begin position="116"/>
        <end position="215"/>
    </location>
</feature>
<comment type="similarity">
    <text evidence="1">Belongs to the transglycosylase Slt family.</text>
</comment>
<dbReference type="InterPro" id="IPR023346">
    <property type="entry name" value="Lysozyme-like_dom_sf"/>
</dbReference>
<dbReference type="Proteomes" id="UP000270626">
    <property type="component" value="Unassembled WGS sequence"/>
</dbReference>
<evidence type="ECO:0000313" key="4">
    <source>
        <dbReference type="EMBL" id="RKT49738.1"/>
    </source>
</evidence>
<dbReference type="PANTHER" id="PTHR37423:SF2">
    <property type="entry name" value="MEMBRANE-BOUND LYTIC MUREIN TRANSGLYCOSYLASE C"/>
    <property type="match status" value="1"/>
</dbReference>
<dbReference type="SUPFAM" id="SSF53955">
    <property type="entry name" value="Lysozyme-like"/>
    <property type="match status" value="1"/>
</dbReference>
<evidence type="ECO:0000256" key="1">
    <source>
        <dbReference type="ARBA" id="ARBA00007734"/>
    </source>
</evidence>
<keyword evidence="2" id="KW-0732">Signal</keyword>
<comment type="caution">
    <text evidence="4">The sequence shown here is derived from an EMBL/GenBank/DDBJ whole genome shotgun (WGS) entry which is preliminary data.</text>
</comment>
<organism evidence="4 5">
    <name type="scientific">Azonexus fungiphilus</name>
    <dbReference type="NCBI Taxonomy" id="146940"/>
    <lineage>
        <taxon>Bacteria</taxon>
        <taxon>Pseudomonadati</taxon>
        <taxon>Pseudomonadota</taxon>
        <taxon>Betaproteobacteria</taxon>
        <taxon>Rhodocyclales</taxon>
        <taxon>Azonexaceae</taxon>
        <taxon>Azonexus</taxon>
    </lineage>
</organism>
<dbReference type="EMBL" id="RBXP01000020">
    <property type="protein sequence ID" value="RKT49738.1"/>
    <property type="molecule type" value="Genomic_DNA"/>
</dbReference>
<evidence type="ECO:0000313" key="5">
    <source>
        <dbReference type="Proteomes" id="UP000270626"/>
    </source>
</evidence>
<dbReference type="PROSITE" id="PS51257">
    <property type="entry name" value="PROKAR_LIPOPROTEIN"/>
    <property type="match status" value="1"/>
</dbReference>
<name>A0A495VPQ8_9RHOO</name>
<sequence length="430" mass="47706">MIFSPRFFLACLLVFVLSGCASVFDAPYEEEESLRAENLPDVELEAEEFVHEGAIKTVYSDIWARIRAGFVLDLPAGEEKRIDGVARRMAASGIVERIAERGAGLLYYVVEAVGERDLPMELVLVPFVESGYSLHAASHAEAHGAWQFIESTARNYEVGIDRFRDDRRNLVVSTRAALDYLQALHGMFGDWALAMAAYNCGERRVQAELDKARRRGVEHPGFKDIARFLPQETRDYVPRIFAVREIVAEPSRYAAELPDIPHAPQFTVVEIHRDIDVALVARLAGITREALVRYNPSLSAPVILGRHRVNLLLPHEAALALQRNMAAHQGPWLTWRMVKITRAATPQEIAQRNKIAVNVVLQANPLPEGHHYEVGSTLLLPAGSRGKIDEKLAERAVLLTRASSECMVAACSGDDSPTVPPATVNGLPRR</sequence>
<dbReference type="AlphaFoldDB" id="A0A495VPQ8"/>
<proteinExistence type="inferred from homology"/>
<accession>A0A495VPQ8</accession>
<dbReference type="Pfam" id="PF01464">
    <property type="entry name" value="SLT"/>
    <property type="match status" value="1"/>
</dbReference>
<evidence type="ECO:0000259" key="3">
    <source>
        <dbReference type="Pfam" id="PF01464"/>
    </source>
</evidence>
<feature type="signal peptide" evidence="2">
    <location>
        <begin position="1"/>
        <end position="25"/>
    </location>
</feature>
<gene>
    <name evidence="4" type="ORF">DFR40_3404</name>
</gene>
<evidence type="ECO:0000256" key="2">
    <source>
        <dbReference type="SAM" id="SignalP"/>
    </source>
</evidence>
<keyword evidence="5" id="KW-1185">Reference proteome</keyword>
<dbReference type="PANTHER" id="PTHR37423">
    <property type="entry name" value="SOLUBLE LYTIC MUREIN TRANSGLYCOSYLASE-RELATED"/>
    <property type="match status" value="1"/>
</dbReference>
<dbReference type="CDD" id="cd16894">
    <property type="entry name" value="MltD-like"/>
    <property type="match status" value="1"/>
</dbReference>
<dbReference type="Gene3D" id="1.10.530.10">
    <property type="match status" value="1"/>
</dbReference>
<dbReference type="InterPro" id="IPR008258">
    <property type="entry name" value="Transglycosylase_SLT_dom_1"/>
</dbReference>
<protein>
    <submittedName>
        <fullName evidence="4">Transglycosylase-like protein with SLT domain</fullName>
    </submittedName>
</protein>
<feature type="chain" id="PRO_5019717574" evidence="2">
    <location>
        <begin position="26"/>
        <end position="430"/>
    </location>
</feature>